<evidence type="ECO:0000256" key="3">
    <source>
        <dbReference type="ARBA" id="ARBA00022679"/>
    </source>
</evidence>
<feature type="compositionally biased region" description="Basic residues" evidence="6">
    <location>
        <begin position="290"/>
        <end position="306"/>
    </location>
</feature>
<dbReference type="GO" id="GO:0004674">
    <property type="term" value="F:protein serine/threonine kinase activity"/>
    <property type="evidence" value="ECO:0007669"/>
    <property type="project" value="UniProtKB-KW"/>
</dbReference>
<gene>
    <name evidence="8" type="ORF">CMV_008153</name>
</gene>
<dbReference type="AlphaFoldDB" id="A0A8J4VPK7"/>
<feature type="region of interest" description="Disordered" evidence="6">
    <location>
        <begin position="284"/>
        <end position="306"/>
    </location>
</feature>
<keyword evidence="9" id="KW-1185">Reference proteome</keyword>
<sequence>MSCDNLPYLLSNDSSLVFGGCMSVCEKDAIKTNGSSCNGVDCCQTTIPSNLEAFTIRIQSMIELSPFERTKDCKYASLAYQKWFKEKLTNHFEVRKMSYVPVELNWEIYANLSSLVMGINSSHSTCQFANRSSSLGNMSSTFSCSCDSGFEGNPYLVDGCQDRYQKDSSGNFTIEVNLAFISWKNHDQAMFTSLNSMLSPSILALTVAQKSAKGVRKVLDASVSVLDGLPLEHDSFSSIISTCSGVLSIEELNILLNIEERSIKKRSGNIDANSMAMAASFKSQGFSRGRGGRNHKSKRKRSSRQL</sequence>
<reference evidence="8" key="1">
    <citation type="submission" date="2020-03" db="EMBL/GenBank/DDBJ databases">
        <title>Castanea mollissima Vanexum genome sequencing.</title>
        <authorList>
            <person name="Staton M."/>
        </authorList>
    </citation>
    <scope>NUCLEOTIDE SEQUENCE</scope>
    <source>
        <tissue evidence="8">Leaf</tissue>
    </source>
</reference>
<evidence type="ECO:0000256" key="2">
    <source>
        <dbReference type="ARBA" id="ARBA00022527"/>
    </source>
</evidence>
<comment type="subcellular location">
    <subcellularLocation>
        <location evidence="1">Membrane</location>
        <topology evidence="1">Single-pass type I membrane protein</topology>
    </subcellularLocation>
</comment>
<dbReference type="Proteomes" id="UP000737018">
    <property type="component" value="Unassembled WGS sequence"/>
</dbReference>
<keyword evidence="4" id="KW-1015">Disulfide bond</keyword>
<proteinExistence type="predicted"/>
<evidence type="ECO:0000259" key="7">
    <source>
        <dbReference type="Pfam" id="PF08488"/>
    </source>
</evidence>
<evidence type="ECO:0000256" key="4">
    <source>
        <dbReference type="ARBA" id="ARBA00023157"/>
    </source>
</evidence>
<dbReference type="EMBL" id="JRKL02000837">
    <property type="protein sequence ID" value="KAF3967903.1"/>
    <property type="molecule type" value="Genomic_DNA"/>
</dbReference>
<comment type="caution">
    <text evidence="8">The sequence shown here is derived from an EMBL/GenBank/DDBJ whole genome shotgun (WGS) entry which is preliminary data.</text>
</comment>
<dbReference type="PANTHER" id="PTHR33491">
    <property type="entry name" value="OSJNBA0016N04.9 PROTEIN"/>
    <property type="match status" value="1"/>
</dbReference>
<organism evidence="8 9">
    <name type="scientific">Castanea mollissima</name>
    <name type="common">Chinese chestnut</name>
    <dbReference type="NCBI Taxonomy" id="60419"/>
    <lineage>
        <taxon>Eukaryota</taxon>
        <taxon>Viridiplantae</taxon>
        <taxon>Streptophyta</taxon>
        <taxon>Embryophyta</taxon>
        <taxon>Tracheophyta</taxon>
        <taxon>Spermatophyta</taxon>
        <taxon>Magnoliopsida</taxon>
        <taxon>eudicotyledons</taxon>
        <taxon>Gunneridae</taxon>
        <taxon>Pentapetalae</taxon>
        <taxon>rosids</taxon>
        <taxon>fabids</taxon>
        <taxon>Fagales</taxon>
        <taxon>Fagaceae</taxon>
        <taxon>Castanea</taxon>
    </lineage>
</organism>
<keyword evidence="5" id="KW-0325">Glycoprotein</keyword>
<evidence type="ECO:0000256" key="5">
    <source>
        <dbReference type="ARBA" id="ARBA00023180"/>
    </source>
</evidence>
<evidence type="ECO:0000256" key="1">
    <source>
        <dbReference type="ARBA" id="ARBA00004479"/>
    </source>
</evidence>
<dbReference type="Pfam" id="PF08488">
    <property type="entry name" value="WAK"/>
    <property type="match status" value="1"/>
</dbReference>
<evidence type="ECO:0000313" key="9">
    <source>
        <dbReference type="Proteomes" id="UP000737018"/>
    </source>
</evidence>
<dbReference type="OrthoDB" id="4062651at2759"/>
<dbReference type="InterPro" id="IPR013695">
    <property type="entry name" value="WAK"/>
</dbReference>
<feature type="domain" description="Wall-associated receptor kinase" evidence="7">
    <location>
        <begin position="35"/>
        <end position="109"/>
    </location>
</feature>
<protein>
    <recommendedName>
        <fullName evidence="7">Wall-associated receptor kinase domain-containing protein</fullName>
    </recommendedName>
</protein>
<accession>A0A8J4VPK7</accession>
<keyword evidence="3" id="KW-0808">Transferase</keyword>
<evidence type="ECO:0000313" key="8">
    <source>
        <dbReference type="EMBL" id="KAF3967903.1"/>
    </source>
</evidence>
<keyword evidence="2" id="KW-0723">Serine/threonine-protein kinase</keyword>
<dbReference type="GO" id="GO:0016020">
    <property type="term" value="C:membrane"/>
    <property type="evidence" value="ECO:0007669"/>
    <property type="project" value="UniProtKB-SubCell"/>
</dbReference>
<evidence type="ECO:0000256" key="6">
    <source>
        <dbReference type="SAM" id="MobiDB-lite"/>
    </source>
</evidence>
<name>A0A8J4VPK7_9ROSI</name>
<keyword evidence="2" id="KW-0418">Kinase</keyword>